<proteinExistence type="inferred from homology"/>
<organism evidence="3 4">
    <name type="scientific">Cymbomonas tetramitiformis</name>
    <dbReference type="NCBI Taxonomy" id="36881"/>
    <lineage>
        <taxon>Eukaryota</taxon>
        <taxon>Viridiplantae</taxon>
        <taxon>Chlorophyta</taxon>
        <taxon>Pyramimonadophyceae</taxon>
        <taxon>Pyramimonadales</taxon>
        <taxon>Pyramimonadaceae</taxon>
        <taxon>Cymbomonas</taxon>
    </lineage>
</organism>
<dbReference type="GO" id="GO:0016272">
    <property type="term" value="C:prefoldin complex"/>
    <property type="evidence" value="ECO:0007669"/>
    <property type="project" value="InterPro"/>
</dbReference>
<dbReference type="GO" id="GO:1990114">
    <property type="term" value="P:RNA polymerase II core complex assembly"/>
    <property type="evidence" value="ECO:0007669"/>
    <property type="project" value="TreeGrafter"/>
</dbReference>
<keyword evidence="2" id="KW-0175">Coiled coil</keyword>
<dbReference type="GO" id="GO:1990113">
    <property type="term" value="P:RNA polymerase I assembly"/>
    <property type="evidence" value="ECO:0007669"/>
    <property type="project" value="TreeGrafter"/>
</dbReference>
<comment type="similarity">
    <text evidence="1">Belongs to the prefoldin subunit alpha family.</text>
</comment>
<comment type="caution">
    <text evidence="3">The sequence shown here is derived from an EMBL/GenBank/DDBJ whole genome shotgun (WGS) entry which is preliminary data.</text>
</comment>
<protein>
    <recommendedName>
        <fullName evidence="5">Prefoldin subunit 5</fullName>
    </recommendedName>
</protein>
<dbReference type="Gene3D" id="1.10.287.370">
    <property type="match status" value="1"/>
</dbReference>
<dbReference type="Proteomes" id="UP001190700">
    <property type="component" value="Unassembled WGS sequence"/>
</dbReference>
<dbReference type="NCBIfam" id="TIGR00293">
    <property type="entry name" value="prefoldin subunit alpha"/>
    <property type="match status" value="1"/>
</dbReference>
<reference evidence="3 4" key="1">
    <citation type="journal article" date="2015" name="Genome Biol. Evol.">
        <title>Comparative Genomics of a Bacterivorous Green Alga Reveals Evolutionary Causalities and Consequences of Phago-Mixotrophic Mode of Nutrition.</title>
        <authorList>
            <person name="Burns J.A."/>
            <person name="Paasch A."/>
            <person name="Narechania A."/>
            <person name="Kim E."/>
        </authorList>
    </citation>
    <scope>NUCLEOTIDE SEQUENCE [LARGE SCALE GENOMIC DNA]</scope>
    <source>
        <strain evidence="3 4">PLY_AMNH</strain>
    </source>
</reference>
<dbReference type="PANTHER" id="PTHR12674">
    <property type="entry name" value="PREFOLDIN SUBUNIT 5"/>
    <property type="match status" value="1"/>
</dbReference>
<feature type="coiled-coil region" evidence="2">
    <location>
        <begin position="114"/>
        <end position="141"/>
    </location>
</feature>
<sequence length="157" mass="16846">MAESSGKGDQGIDLNTLSLQQLGSVKEGIENDLQSLGDSFQSLQGAATRFHVSGMAAEKLSQQEEGQPMLVPLTSSLYVAGELAGTDTVLIDIGTGYFVEKTPKEGSEFCKRKVSMLKHNIEQLQQVITEKRQQVSQVSRVLQAKMAAQQGGGSSDK</sequence>
<dbReference type="InterPro" id="IPR004127">
    <property type="entry name" value="Prefoldin_subunit_alpha"/>
</dbReference>
<dbReference type="SUPFAM" id="SSF46579">
    <property type="entry name" value="Prefoldin"/>
    <property type="match status" value="1"/>
</dbReference>
<dbReference type="GO" id="GO:0006457">
    <property type="term" value="P:protein folding"/>
    <property type="evidence" value="ECO:0007669"/>
    <property type="project" value="InterPro"/>
</dbReference>
<dbReference type="EMBL" id="LGRX02027612">
    <property type="protein sequence ID" value="KAK3249060.1"/>
    <property type="molecule type" value="Genomic_DNA"/>
</dbReference>
<evidence type="ECO:0000256" key="2">
    <source>
        <dbReference type="SAM" id="Coils"/>
    </source>
</evidence>
<evidence type="ECO:0000256" key="1">
    <source>
        <dbReference type="ARBA" id="ARBA00010048"/>
    </source>
</evidence>
<dbReference type="GO" id="GO:0009409">
    <property type="term" value="P:response to cold"/>
    <property type="evidence" value="ECO:0007669"/>
    <property type="project" value="UniProtKB-ARBA"/>
</dbReference>
<evidence type="ECO:0000313" key="3">
    <source>
        <dbReference type="EMBL" id="KAK3249060.1"/>
    </source>
</evidence>
<evidence type="ECO:0000313" key="4">
    <source>
        <dbReference type="Proteomes" id="UP001190700"/>
    </source>
</evidence>
<gene>
    <name evidence="3" type="ORF">CYMTET_41492</name>
</gene>
<dbReference type="GO" id="GO:1990115">
    <property type="term" value="P:RNA polymerase III assembly"/>
    <property type="evidence" value="ECO:0007669"/>
    <property type="project" value="TreeGrafter"/>
</dbReference>
<accession>A0AAE0C7Y4</accession>
<dbReference type="CDD" id="cd23157">
    <property type="entry name" value="Prefoldin_5"/>
    <property type="match status" value="1"/>
</dbReference>
<name>A0AAE0C7Y4_9CHLO</name>
<dbReference type="InterPro" id="IPR011599">
    <property type="entry name" value="PFD_alpha_archaea"/>
</dbReference>
<dbReference type="AlphaFoldDB" id="A0AAE0C7Y4"/>
<dbReference type="GO" id="GO:0005737">
    <property type="term" value="C:cytoplasm"/>
    <property type="evidence" value="ECO:0007669"/>
    <property type="project" value="TreeGrafter"/>
</dbReference>
<dbReference type="PANTHER" id="PTHR12674:SF2">
    <property type="entry name" value="PREFOLDIN SUBUNIT 5"/>
    <property type="match status" value="1"/>
</dbReference>
<evidence type="ECO:0008006" key="5">
    <source>
        <dbReference type="Google" id="ProtNLM"/>
    </source>
</evidence>
<keyword evidence="4" id="KW-1185">Reference proteome</keyword>
<dbReference type="GO" id="GO:0051082">
    <property type="term" value="F:unfolded protein binding"/>
    <property type="evidence" value="ECO:0007669"/>
    <property type="project" value="InterPro"/>
</dbReference>
<dbReference type="InterPro" id="IPR009053">
    <property type="entry name" value="Prefoldin"/>
</dbReference>
<dbReference type="Pfam" id="PF02996">
    <property type="entry name" value="Prefoldin"/>
    <property type="match status" value="1"/>
</dbReference>